<dbReference type="GO" id="GO:0006355">
    <property type="term" value="P:regulation of DNA-templated transcription"/>
    <property type="evidence" value="ECO:0007669"/>
    <property type="project" value="UniProtKB-ARBA"/>
</dbReference>
<dbReference type="GO" id="GO:0035241">
    <property type="term" value="F:protein-arginine omega-N monomethyltransferase activity"/>
    <property type="evidence" value="ECO:0007669"/>
    <property type="project" value="UniProtKB-ARBA"/>
</dbReference>
<dbReference type="SUPFAM" id="SSF53335">
    <property type="entry name" value="S-adenosyl-L-methionine-dependent methyltransferases"/>
    <property type="match status" value="1"/>
</dbReference>
<evidence type="ECO:0000256" key="8">
    <source>
        <dbReference type="ARBA" id="ARBA00022691"/>
    </source>
</evidence>
<comment type="catalytic activity">
    <reaction evidence="13">
        <text>L-arginyl-[protein] + 2 S-adenosyl-L-methionine = N(omega),N(omega)-dimethyl-L-arginyl-[protein] + 2 S-adenosyl-L-homocysteine + 2 H(+)</text>
        <dbReference type="Rhea" id="RHEA:48096"/>
        <dbReference type="Rhea" id="RHEA-COMP:10532"/>
        <dbReference type="Rhea" id="RHEA-COMP:11991"/>
        <dbReference type="ChEBI" id="CHEBI:15378"/>
        <dbReference type="ChEBI" id="CHEBI:29965"/>
        <dbReference type="ChEBI" id="CHEBI:57856"/>
        <dbReference type="ChEBI" id="CHEBI:59789"/>
        <dbReference type="ChEBI" id="CHEBI:61897"/>
        <dbReference type="EC" id="2.1.1.319"/>
    </reaction>
</comment>
<evidence type="ECO:0000256" key="13">
    <source>
        <dbReference type="ARBA" id="ARBA00049086"/>
    </source>
</evidence>
<dbReference type="Gene3D" id="2.30.29.30">
    <property type="entry name" value="Pleckstrin-homology domain (PH domain)/Phosphotyrosine-binding domain (PTB)"/>
    <property type="match status" value="1"/>
</dbReference>
<keyword evidence="9" id="KW-0156">Chromatin regulator</keyword>
<dbReference type="EC" id="2.1.1.319" evidence="3"/>
<evidence type="ECO:0000256" key="4">
    <source>
        <dbReference type="ARBA" id="ARBA00022481"/>
    </source>
</evidence>
<dbReference type="InterPro" id="IPR025799">
    <property type="entry name" value="Arg_MeTrfase"/>
</dbReference>
<evidence type="ECO:0000256" key="1">
    <source>
        <dbReference type="ARBA" id="ARBA00004123"/>
    </source>
</evidence>
<evidence type="ECO:0000256" key="11">
    <source>
        <dbReference type="ARBA" id="ARBA00023163"/>
    </source>
</evidence>
<dbReference type="InterPro" id="IPR011993">
    <property type="entry name" value="PH-like_dom_sf"/>
</dbReference>
<evidence type="ECO:0000256" key="12">
    <source>
        <dbReference type="ARBA" id="ARBA00023242"/>
    </source>
</evidence>
<protein>
    <recommendedName>
        <fullName evidence="3">type I protein arginine methyltransferase</fullName>
        <ecNumber evidence="3">2.1.1.319</ecNumber>
    </recommendedName>
</protein>
<dbReference type="GO" id="GO:0005634">
    <property type="term" value="C:nucleus"/>
    <property type="evidence" value="ECO:0007669"/>
    <property type="project" value="UniProtKB-SubCell"/>
</dbReference>
<evidence type="ECO:0000256" key="14">
    <source>
        <dbReference type="PROSITE-ProRule" id="PRU01015"/>
    </source>
</evidence>
<dbReference type="InterPro" id="IPR029063">
    <property type="entry name" value="SAM-dependent_MTases_sf"/>
</dbReference>
<dbReference type="CDD" id="cd02440">
    <property type="entry name" value="AdoMet_MTases"/>
    <property type="match status" value="1"/>
</dbReference>
<dbReference type="FunFam" id="2.70.160.11:FF:000002">
    <property type="entry name" value="Probable histone-arginine methyltransferase CARM1"/>
    <property type="match status" value="1"/>
</dbReference>
<dbReference type="InterPro" id="IPR055135">
    <property type="entry name" value="PRMT_dom"/>
</dbReference>
<evidence type="ECO:0000256" key="9">
    <source>
        <dbReference type="ARBA" id="ARBA00022853"/>
    </source>
</evidence>
<dbReference type="OrthoDB" id="7848332at2759"/>
<reference evidence="16 17" key="1">
    <citation type="submission" date="2015-07" db="EMBL/GenBank/DDBJ databases">
        <title>The genome of Melipona quadrifasciata.</title>
        <authorList>
            <person name="Pan H."/>
            <person name="Kapheim K."/>
        </authorList>
    </citation>
    <scope>NUCLEOTIDE SEQUENCE [LARGE SCALE GENOMIC DNA]</scope>
    <source>
        <strain evidence="16">0111107301</strain>
        <tissue evidence="16">Whole body</tissue>
    </source>
</reference>
<evidence type="ECO:0000256" key="7">
    <source>
        <dbReference type="ARBA" id="ARBA00022679"/>
    </source>
</evidence>
<dbReference type="Proteomes" id="UP000053105">
    <property type="component" value="Unassembled WGS sequence"/>
</dbReference>
<dbReference type="EMBL" id="KQ435776">
    <property type="protein sequence ID" value="KOX74904.1"/>
    <property type="molecule type" value="Genomic_DNA"/>
</dbReference>
<name>A0A0N0BGK3_9HYME</name>
<dbReference type="PANTHER" id="PTHR11006:SF10">
    <property type="entry name" value="HISTONE-ARGININE METHYLTRANSFERASE CARMER-RELATED"/>
    <property type="match status" value="1"/>
</dbReference>
<dbReference type="PROSITE" id="PS51678">
    <property type="entry name" value="SAM_MT_PRMT"/>
    <property type="match status" value="1"/>
</dbReference>
<evidence type="ECO:0000256" key="3">
    <source>
        <dbReference type="ARBA" id="ARBA00011925"/>
    </source>
</evidence>
<evidence type="ECO:0000313" key="17">
    <source>
        <dbReference type="Proteomes" id="UP000053105"/>
    </source>
</evidence>
<dbReference type="Gene3D" id="2.70.160.11">
    <property type="entry name" value="Hnrnp arginine n-methyltransferase1"/>
    <property type="match status" value="1"/>
</dbReference>
<keyword evidence="5" id="KW-0963">Cytoplasm</keyword>
<sequence>MRISMALLTNIILAFQGLGINIRLLSLATVDRTYSNAHVRATSTTQHMSGQYSQQYCTMDLIGIAFSRDSGNRTVGDLIGKDKTTLLEFPITPSTECSRVSSRSYVFTLDTDSLLITFANETDFRNFHSQILKLKNGKGISAFNERTEESSAMQYFQFYGYLSQQQNMMQDYIRTSTYQRAILGNLSDFKDKVVLDVGAGSGILSFFAVQAGAKKVYAVEASNMANHAELLVAANNLSDKIIVIAGKIEEIDLPERVDCIVSEPMGYMLYNERMLETYLHAKKWLVPGGRMFPSRGDLHIAPFSDENLYMEQFNKANFWYQTCFHGVDLSAMRNNAIKEYFRQPIVDTFDIRICMAKSIRHIVDFQTANETDLHKIEIDVDFHILESGTCHGLAFWFDVAFIGSTQQVWLSTAPTEPLTHWYQVRCLLENPLFCKSGQLLSGKVILIANKRQSYDVTIELKLEGTNMESSSNTLDLKNPYFRYTGAAAQPPPGLNNTSPSESYWTTLDAQGARQAVNMVNGMSVNGLGEVSMDATAAVNPSNLLAIGGQPNIHPGSISSTGRGRVGGTATSTQAAQLIGGGITPNMFTSPATQKDTKLGVTFQQSLVLGNTSHYPVNPSLMIGDYVTPGNGISSQTASSNGDTNNNNKQSRKLVFSSPASKLRLSSAVRILNAVNLANLNTNIGHVNGSSNNFAYINKVIIGSGFGFGWSARRNKSQWEARWRRVRTVLS</sequence>
<dbReference type="GO" id="GO:0032259">
    <property type="term" value="P:methylation"/>
    <property type="evidence" value="ECO:0007669"/>
    <property type="project" value="UniProtKB-KW"/>
</dbReference>
<evidence type="ECO:0000256" key="5">
    <source>
        <dbReference type="ARBA" id="ARBA00022490"/>
    </source>
</evidence>
<dbReference type="PANTHER" id="PTHR11006">
    <property type="entry name" value="PROTEIN ARGININE N-METHYLTRANSFERASE"/>
    <property type="match status" value="1"/>
</dbReference>
<dbReference type="Pfam" id="PF11531">
    <property type="entry name" value="CARM1"/>
    <property type="match status" value="1"/>
</dbReference>
<keyword evidence="4" id="KW-0488">Methylation</keyword>
<evidence type="ECO:0000256" key="10">
    <source>
        <dbReference type="ARBA" id="ARBA00023015"/>
    </source>
</evidence>
<proteinExistence type="predicted"/>
<evidence type="ECO:0000256" key="6">
    <source>
        <dbReference type="ARBA" id="ARBA00022603"/>
    </source>
</evidence>
<dbReference type="FunFam" id="3.40.50.150:FF:000031">
    <property type="entry name" value="Putative Histone-arginine methyltransferase CARM1"/>
    <property type="match status" value="1"/>
</dbReference>
<keyword evidence="11" id="KW-0804">Transcription</keyword>
<accession>A0A0N0BGK3</accession>
<dbReference type="GO" id="GO:0005737">
    <property type="term" value="C:cytoplasm"/>
    <property type="evidence" value="ECO:0007669"/>
    <property type="project" value="UniProtKB-SubCell"/>
</dbReference>
<keyword evidence="7 14" id="KW-0808">Transferase</keyword>
<organism evidence="16 17">
    <name type="scientific">Melipona quadrifasciata</name>
    <dbReference type="NCBI Taxonomy" id="166423"/>
    <lineage>
        <taxon>Eukaryota</taxon>
        <taxon>Metazoa</taxon>
        <taxon>Ecdysozoa</taxon>
        <taxon>Arthropoda</taxon>
        <taxon>Hexapoda</taxon>
        <taxon>Insecta</taxon>
        <taxon>Pterygota</taxon>
        <taxon>Neoptera</taxon>
        <taxon>Endopterygota</taxon>
        <taxon>Hymenoptera</taxon>
        <taxon>Apocrita</taxon>
        <taxon>Aculeata</taxon>
        <taxon>Apoidea</taxon>
        <taxon>Anthophila</taxon>
        <taxon>Apidae</taxon>
        <taxon>Melipona</taxon>
    </lineage>
</organism>
<dbReference type="GO" id="GO:0035242">
    <property type="term" value="F:protein-arginine omega-N asymmetric methyltransferase activity"/>
    <property type="evidence" value="ECO:0007669"/>
    <property type="project" value="UniProtKB-EC"/>
</dbReference>
<keyword evidence="12" id="KW-0539">Nucleus</keyword>
<evidence type="ECO:0000256" key="2">
    <source>
        <dbReference type="ARBA" id="ARBA00004496"/>
    </source>
</evidence>
<gene>
    <name evidence="16" type="ORF">WN51_13465</name>
</gene>
<keyword evidence="17" id="KW-1185">Reference proteome</keyword>
<dbReference type="Gene3D" id="3.40.50.150">
    <property type="entry name" value="Vaccinia Virus protein VP39"/>
    <property type="match status" value="1"/>
</dbReference>
<evidence type="ECO:0000313" key="16">
    <source>
        <dbReference type="EMBL" id="KOX74904.1"/>
    </source>
</evidence>
<keyword evidence="8 14" id="KW-0949">S-adenosyl-L-methionine</keyword>
<dbReference type="AlphaFoldDB" id="A0A0N0BGK3"/>
<dbReference type="Pfam" id="PF06325">
    <property type="entry name" value="PrmA"/>
    <property type="match status" value="1"/>
</dbReference>
<keyword evidence="10" id="KW-0805">Transcription regulation</keyword>
<evidence type="ECO:0000259" key="15">
    <source>
        <dbReference type="Pfam" id="PF22528"/>
    </source>
</evidence>
<dbReference type="Pfam" id="PF22528">
    <property type="entry name" value="PRMT_C"/>
    <property type="match status" value="1"/>
</dbReference>
<dbReference type="GO" id="GO:0070611">
    <property type="term" value="F:histone H3R2 methyltransferase activity"/>
    <property type="evidence" value="ECO:0007669"/>
    <property type="project" value="TreeGrafter"/>
</dbReference>
<dbReference type="STRING" id="166423.A0A0N0BGK3"/>
<comment type="subcellular location">
    <subcellularLocation>
        <location evidence="2">Cytoplasm</location>
    </subcellularLocation>
    <subcellularLocation>
        <location evidence="1">Nucleus</location>
    </subcellularLocation>
</comment>
<keyword evidence="6 14" id="KW-0489">Methyltransferase</keyword>
<feature type="domain" description="Protein arginine N-methyltransferase" evidence="15">
    <location>
        <begin position="295"/>
        <end position="463"/>
    </location>
</feature>